<reference evidence="4" key="1">
    <citation type="submission" date="2016-08" db="EMBL/GenBank/DDBJ databases">
        <authorList>
            <person name="Varghese N."/>
            <person name="Submissions Spin"/>
        </authorList>
    </citation>
    <scope>NUCLEOTIDE SEQUENCE [LARGE SCALE GENOMIC DNA]</scope>
    <source>
        <strain evidence="4">ERR11</strain>
    </source>
</reference>
<evidence type="ECO:0000256" key="2">
    <source>
        <dbReference type="SAM" id="SignalP"/>
    </source>
</evidence>
<gene>
    <name evidence="3" type="ORF">GA0061098_1001824</name>
</gene>
<dbReference type="Pfam" id="PF16868">
    <property type="entry name" value="NMT1_3"/>
    <property type="match status" value="1"/>
</dbReference>
<dbReference type="EMBL" id="FMAI01000001">
    <property type="protein sequence ID" value="SCB14262.1"/>
    <property type="molecule type" value="Genomic_DNA"/>
</dbReference>
<feature type="compositionally biased region" description="Polar residues" evidence="1">
    <location>
        <begin position="30"/>
        <end position="44"/>
    </location>
</feature>
<evidence type="ECO:0000256" key="1">
    <source>
        <dbReference type="SAM" id="MobiDB-lite"/>
    </source>
</evidence>
<keyword evidence="4" id="KW-1185">Reference proteome</keyword>
<evidence type="ECO:0000313" key="4">
    <source>
        <dbReference type="Proteomes" id="UP000199184"/>
    </source>
</evidence>
<dbReference type="AlphaFoldDB" id="A0A1C3UFM7"/>
<organism evidence="3 4">
    <name type="scientific">Bradyrhizobium shewense</name>
    <dbReference type="NCBI Taxonomy" id="1761772"/>
    <lineage>
        <taxon>Bacteria</taxon>
        <taxon>Pseudomonadati</taxon>
        <taxon>Pseudomonadota</taxon>
        <taxon>Alphaproteobacteria</taxon>
        <taxon>Hyphomicrobiales</taxon>
        <taxon>Nitrobacteraceae</taxon>
        <taxon>Bradyrhizobium</taxon>
    </lineage>
</organism>
<evidence type="ECO:0000313" key="3">
    <source>
        <dbReference type="EMBL" id="SCB14262.1"/>
    </source>
</evidence>
<dbReference type="InterPro" id="IPR011852">
    <property type="entry name" value="TRAP_TAXI"/>
</dbReference>
<dbReference type="PANTHER" id="PTHR42941">
    <property type="entry name" value="SLL1037 PROTEIN"/>
    <property type="match status" value="1"/>
</dbReference>
<dbReference type="Proteomes" id="UP000199184">
    <property type="component" value="Unassembled WGS sequence"/>
</dbReference>
<feature type="chain" id="PRO_5008683069" evidence="2">
    <location>
        <begin position="20"/>
        <end position="397"/>
    </location>
</feature>
<proteinExistence type="predicted"/>
<feature type="signal peptide" evidence="2">
    <location>
        <begin position="1"/>
        <end position="19"/>
    </location>
</feature>
<sequence>MRVCGAMRTGLFIALIAAAWLGGQVQDSFAQKRPSASPSESTKVSPRKEGTPKKETGRPADPFTVGFVTGSPQCTEFAIAQDIATTLAGGQETGPHGQVALRVLPIVGDGGVRNVLDVLTLAGADVAISPVVLVDRLRETRTFGDISDRLTYIAPLHIEEFHLLARAEIGSLTELSGKRVNLGDDGSAGAILGREVLNRLGVKIMESNLGPEAALDGLRKGDLSAALLVSGKPLSFLTQVSQLDGIHLLPIPYFKELLQQDYLPSTFRHKDYPNLIAVEASVDTIAIKSALFAYNWPSGNERFRLLEFFVQTLFTRFPEFLGDAHHPKWREVNLAAQLPGWRRFRPAERWLQQQSGGEAALRKAFGRFIEGKPTADLPDREELFRDFLRWRERNPAK</sequence>
<dbReference type="PANTHER" id="PTHR42941:SF1">
    <property type="entry name" value="SLL1037 PROTEIN"/>
    <property type="match status" value="1"/>
</dbReference>
<protein>
    <submittedName>
        <fullName evidence="3">TRAP-type uncharacterized transport system, substrate-binding protein</fullName>
    </submittedName>
</protein>
<accession>A0A1C3UFM7</accession>
<dbReference type="Gene3D" id="3.40.190.10">
    <property type="entry name" value="Periplasmic binding protein-like II"/>
    <property type="match status" value="1"/>
</dbReference>
<feature type="compositionally biased region" description="Basic and acidic residues" evidence="1">
    <location>
        <begin position="46"/>
        <end position="58"/>
    </location>
</feature>
<name>A0A1C3UFM7_9BRAD</name>
<dbReference type="SUPFAM" id="SSF53850">
    <property type="entry name" value="Periplasmic binding protein-like II"/>
    <property type="match status" value="1"/>
</dbReference>
<keyword evidence="2" id="KW-0732">Signal</keyword>
<feature type="region of interest" description="Disordered" evidence="1">
    <location>
        <begin position="30"/>
        <end position="64"/>
    </location>
</feature>